<dbReference type="EC" id="1.14.99.56" evidence="13"/>
<sequence>MKIVLASAALLVSAAADHRVHQRDTQDTQFPQCNPARVDGDASFCSYYDAPCGGSNGGKKCPTKGDSAWIDCVSGIPSFQSTGQCTAPEDALCVARPNGTFGCVWESKVPVDDRASAKWPKCGGWNFYENVGVCPTGNRCVVLSDTYSQCQPLPSADGVAATWAQCGGGAAYTGATKCRDGAVCVKMNDVYSQCAPTAWAALQPSATNTTKTSTPAKTKKHRGAPLIAGVHLRDEEAQPCSLTSVQGDALYCTFSWTPCAKDGGNDCPKKGMKGIPESCTSDMKSYVAGEGCVAREDAWCVSRGNGMACVWASEVQAQPTSVVGVWQQCGGNNYKGATACKSGNRCTVIDEWYSQCQPLPTKADQVATWGQCGGNNYSGSTACRDEDTCTKWNDYYSQCIPRQQ</sequence>
<feature type="chain" id="PRO_5036355459" description="lytic cellulose monooxygenase (C4-dehydrogenating)" evidence="14">
    <location>
        <begin position="17"/>
        <end position="404"/>
    </location>
</feature>
<comment type="subcellular location">
    <subcellularLocation>
        <location evidence="2">Secreted</location>
    </subcellularLocation>
</comment>
<feature type="signal peptide" evidence="14">
    <location>
        <begin position="1"/>
        <end position="16"/>
    </location>
</feature>
<keyword evidence="3" id="KW-0964">Secreted</keyword>
<evidence type="ECO:0000256" key="6">
    <source>
        <dbReference type="ARBA" id="ARBA00023001"/>
    </source>
</evidence>
<keyword evidence="11" id="KW-0624">Polysaccharide degradation</keyword>
<protein>
    <recommendedName>
        <fullName evidence="13">lytic cellulose monooxygenase (C4-dehydrogenating)</fullName>
        <ecNumber evidence="13">1.14.99.56</ecNumber>
    </recommendedName>
</protein>
<comment type="cofactor">
    <cofactor evidence="1">
        <name>Cu(2+)</name>
        <dbReference type="ChEBI" id="CHEBI:29036"/>
    </cofactor>
</comment>
<dbReference type="InterPro" id="IPR049892">
    <property type="entry name" value="AA9"/>
</dbReference>
<evidence type="ECO:0000256" key="13">
    <source>
        <dbReference type="ARBA" id="ARBA00047174"/>
    </source>
</evidence>
<reference evidence="16" key="2">
    <citation type="submission" date="2019-06" db="EMBL/GenBank/DDBJ databases">
        <title>Genomics analysis of Aphanomyces spp. identifies a new class of oomycete effector associated with host adaptation.</title>
        <authorList>
            <person name="Gaulin E."/>
        </authorList>
    </citation>
    <scope>NUCLEOTIDE SEQUENCE</scope>
    <source>
        <strain evidence="16">CBS 578.67</strain>
    </source>
</reference>
<dbReference type="PROSITE" id="PS51164">
    <property type="entry name" value="CBM1_2"/>
    <property type="match status" value="4"/>
</dbReference>
<reference evidence="17 18" key="1">
    <citation type="submission" date="2019-03" db="EMBL/GenBank/DDBJ databases">
        <authorList>
            <person name="Gaulin E."/>
            <person name="Dumas B."/>
        </authorList>
    </citation>
    <scope>NUCLEOTIDE SEQUENCE [LARGE SCALE GENOMIC DNA]</scope>
    <source>
        <strain evidence="17">CBS 568.67</strain>
    </source>
</reference>
<evidence type="ECO:0000256" key="9">
    <source>
        <dbReference type="ARBA" id="ARBA00023033"/>
    </source>
</evidence>
<dbReference type="Proteomes" id="UP000332933">
    <property type="component" value="Unassembled WGS sequence"/>
</dbReference>
<evidence type="ECO:0000313" key="17">
    <source>
        <dbReference type="EMBL" id="VFT87788.1"/>
    </source>
</evidence>
<dbReference type="EMBL" id="CAADRA010005259">
    <property type="protein sequence ID" value="VFT87788.1"/>
    <property type="molecule type" value="Genomic_DNA"/>
</dbReference>
<evidence type="ECO:0000256" key="7">
    <source>
        <dbReference type="ARBA" id="ARBA00023002"/>
    </source>
</evidence>
<evidence type="ECO:0000256" key="14">
    <source>
        <dbReference type="SAM" id="SignalP"/>
    </source>
</evidence>
<keyword evidence="8" id="KW-0186">Copper</keyword>
<evidence type="ECO:0000256" key="2">
    <source>
        <dbReference type="ARBA" id="ARBA00004613"/>
    </source>
</evidence>
<evidence type="ECO:0000256" key="12">
    <source>
        <dbReference type="ARBA" id="ARBA00045077"/>
    </source>
</evidence>
<dbReference type="PANTHER" id="PTHR33353:SF10">
    <property type="entry name" value="ENDO-BETA-1,4-GLUCANASE D"/>
    <property type="match status" value="1"/>
</dbReference>
<dbReference type="SUPFAM" id="SSF57180">
    <property type="entry name" value="Cellulose-binding domain"/>
    <property type="match status" value="3"/>
</dbReference>
<evidence type="ECO:0000259" key="15">
    <source>
        <dbReference type="PROSITE" id="PS51164"/>
    </source>
</evidence>
<keyword evidence="5 14" id="KW-0732">Signal</keyword>
<keyword evidence="7" id="KW-0560">Oxidoreductase</keyword>
<evidence type="ECO:0000256" key="10">
    <source>
        <dbReference type="ARBA" id="ARBA00023277"/>
    </source>
</evidence>
<keyword evidence="6" id="KW-0136">Cellulose degradation</keyword>
<evidence type="ECO:0000313" key="16">
    <source>
        <dbReference type="EMBL" id="KAF0698460.1"/>
    </source>
</evidence>
<dbReference type="OrthoDB" id="119312at2759"/>
<dbReference type="GO" id="GO:0030248">
    <property type="term" value="F:cellulose binding"/>
    <property type="evidence" value="ECO:0007669"/>
    <property type="project" value="InterPro"/>
</dbReference>
<dbReference type="GO" id="GO:0030245">
    <property type="term" value="P:cellulose catabolic process"/>
    <property type="evidence" value="ECO:0007669"/>
    <property type="project" value="UniProtKB-KW"/>
</dbReference>
<dbReference type="SMART" id="SM00236">
    <property type="entry name" value="fCBD"/>
    <property type="match status" value="4"/>
</dbReference>
<keyword evidence="9" id="KW-0503">Monooxygenase</keyword>
<feature type="domain" description="CBM1" evidence="15">
    <location>
        <begin position="364"/>
        <end position="400"/>
    </location>
</feature>
<evidence type="ECO:0000313" key="18">
    <source>
        <dbReference type="Proteomes" id="UP000332933"/>
    </source>
</evidence>
<keyword evidence="4" id="KW-0479">Metal-binding</keyword>
<evidence type="ECO:0000256" key="5">
    <source>
        <dbReference type="ARBA" id="ARBA00022729"/>
    </source>
</evidence>
<keyword evidence="10" id="KW-0119">Carbohydrate metabolism</keyword>
<proteinExistence type="predicted"/>
<dbReference type="AlphaFoldDB" id="A0A485KSA9"/>
<feature type="domain" description="CBM1" evidence="15">
    <location>
        <begin position="114"/>
        <end position="151"/>
    </location>
</feature>
<evidence type="ECO:0000256" key="1">
    <source>
        <dbReference type="ARBA" id="ARBA00001973"/>
    </source>
</evidence>
<comment type="catalytic activity">
    <reaction evidence="12">
        <text>[(1-&gt;4)-beta-D-glucosyl]n+m + reduced acceptor + O2 = 4-dehydro-beta-D-glucosyl-[(1-&gt;4)-beta-D-glucosyl]n-1 + [(1-&gt;4)-beta-D-glucosyl]m + acceptor + H2O.</text>
        <dbReference type="EC" id="1.14.99.56"/>
    </reaction>
</comment>
<dbReference type="Pfam" id="PF00734">
    <property type="entry name" value="CBM_1"/>
    <property type="match status" value="3"/>
</dbReference>
<dbReference type="InterPro" id="IPR000254">
    <property type="entry name" value="CBD"/>
</dbReference>
<evidence type="ECO:0000256" key="8">
    <source>
        <dbReference type="ARBA" id="ARBA00023008"/>
    </source>
</evidence>
<dbReference type="GO" id="GO:0046872">
    <property type="term" value="F:metal ion binding"/>
    <property type="evidence" value="ECO:0007669"/>
    <property type="project" value="UniProtKB-KW"/>
</dbReference>
<dbReference type="GO" id="GO:0004497">
    <property type="term" value="F:monooxygenase activity"/>
    <property type="evidence" value="ECO:0007669"/>
    <property type="project" value="UniProtKB-KW"/>
</dbReference>
<name>A0A485KSA9_9STRA</name>
<dbReference type="EMBL" id="VJMH01005238">
    <property type="protein sequence ID" value="KAF0698460.1"/>
    <property type="molecule type" value="Genomic_DNA"/>
</dbReference>
<organism evidence="17 18">
    <name type="scientific">Aphanomyces stellatus</name>
    <dbReference type="NCBI Taxonomy" id="120398"/>
    <lineage>
        <taxon>Eukaryota</taxon>
        <taxon>Sar</taxon>
        <taxon>Stramenopiles</taxon>
        <taxon>Oomycota</taxon>
        <taxon>Saprolegniomycetes</taxon>
        <taxon>Saprolegniales</taxon>
        <taxon>Verrucalvaceae</taxon>
        <taxon>Aphanomyces</taxon>
    </lineage>
</organism>
<dbReference type="PROSITE" id="PS00562">
    <property type="entry name" value="CBM1_1"/>
    <property type="match status" value="1"/>
</dbReference>
<gene>
    <name evidence="17" type="primary">Aste57867_10920</name>
    <name evidence="16" type="ORF">As57867_010880</name>
    <name evidence="17" type="ORF">ASTE57867_10920</name>
</gene>
<dbReference type="GO" id="GO:0005576">
    <property type="term" value="C:extracellular region"/>
    <property type="evidence" value="ECO:0007669"/>
    <property type="project" value="UniProtKB-SubCell"/>
</dbReference>
<dbReference type="InterPro" id="IPR035971">
    <property type="entry name" value="CBD_sf"/>
</dbReference>
<evidence type="ECO:0000256" key="11">
    <source>
        <dbReference type="ARBA" id="ARBA00023326"/>
    </source>
</evidence>
<evidence type="ECO:0000256" key="3">
    <source>
        <dbReference type="ARBA" id="ARBA00022525"/>
    </source>
</evidence>
<keyword evidence="18" id="KW-1185">Reference proteome</keyword>
<evidence type="ECO:0000256" key="4">
    <source>
        <dbReference type="ARBA" id="ARBA00022723"/>
    </source>
</evidence>
<dbReference type="PANTHER" id="PTHR33353">
    <property type="entry name" value="PUTATIVE (AFU_ORTHOLOGUE AFUA_1G12560)-RELATED"/>
    <property type="match status" value="1"/>
</dbReference>
<feature type="domain" description="CBM1" evidence="15">
    <location>
        <begin position="321"/>
        <end position="357"/>
    </location>
</feature>
<feature type="domain" description="CBM1" evidence="15">
    <location>
        <begin position="158"/>
        <end position="195"/>
    </location>
</feature>
<accession>A0A485KSA9</accession>